<sequence>MDNLQGNANSKVSSLFSGTQEKCVACKKTVYPIEKVHSILFPFFWARPSGKKFYELHVKCSFKPQRSSLLYQSI</sequence>
<organism evidence="1 2">
    <name type="scientific">Nelumbo nucifera</name>
    <name type="common">Sacred lotus</name>
    <dbReference type="NCBI Taxonomy" id="4432"/>
    <lineage>
        <taxon>Eukaryota</taxon>
        <taxon>Viridiplantae</taxon>
        <taxon>Streptophyta</taxon>
        <taxon>Embryophyta</taxon>
        <taxon>Tracheophyta</taxon>
        <taxon>Spermatophyta</taxon>
        <taxon>Magnoliopsida</taxon>
        <taxon>Proteales</taxon>
        <taxon>Nelumbonaceae</taxon>
        <taxon>Nelumbo</taxon>
    </lineage>
</organism>
<dbReference type="AlphaFoldDB" id="A0A822YF37"/>
<protein>
    <submittedName>
        <fullName evidence="1">Uncharacterized protein</fullName>
    </submittedName>
</protein>
<gene>
    <name evidence="1" type="ORF">HUJ06_009883</name>
</gene>
<reference evidence="1 2" key="1">
    <citation type="journal article" date="2020" name="Mol. Biol. Evol.">
        <title>Distinct Expression and Methylation Patterns for Genes with Different Fates following a Single Whole-Genome Duplication in Flowering Plants.</title>
        <authorList>
            <person name="Shi T."/>
            <person name="Rahmani R.S."/>
            <person name="Gugger P.F."/>
            <person name="Wang M."/>
            <person name="Li H."/>
            <person name="Zhang Y."/>
            <person name="Li Z."/>
            <person name="Wang Q."/>
            <person name="Van de Peer Y."/>
            <person name="Marchal K."/>
            <person name="Chen J."/>
        </authorList>
    </citation>
    <scope>NUCLEOTIDE SEQUENCE [LARGE SCALE GENOMIC DNA]</scope>
    <source>
        <tissue evidence="1">Leaf</tissue>
    </source>
</reference>
<name>A0A822YF37_NELNU</name>
<evidence type="ECO:0000313" key="2">
    <source>
        <dbReference type="Proteomes" id="UP000607653"/>
    </source>
</evidence>
<comment type="caution">
    <text evidence="1">The sequence shown here is derived from an EMBL/GenBank/DDBJ whole genome shotgun (WGS) entry which is preliminary data.</text>
</comment>
<dbReference type="Proteomes" id="UP000607653">
    <property type="component" value="Unassembled WGS sequence"/>
</dbReference>
<dbReference type="EMBL" id="DUZY01000003">
    <property type="protein sequence ID" value="DAD31032.1"/>
    <property type="molecule type" value="Genomic_DNA"/>
</dbReference>
<evidence type="ECO:0000313" key="1">
    <source>
        <dbReference type="EMBL" id="DAD31032.1"/>
    </source>
</evidence>
<keyword evidence="2" id="KW-1185">Reference proteome</keyword>
<accession>A0A822YF37</accession>
<proteinExistence type="predicted"/>